<dbReference type="EMBL" id="CAOF01000121">
    <property type="protein sequence ID" value="CCO47604.1"/>
    <property type="molecule type" value="Genomic_DNA"/>
</dbReference>
<reference evidence="5 6" key="1">
    <citation type="journal article" date="2013" name="ISME J.">
        <title>Comparative genomics of pathogenic lineages of Vibrio nigripulchritudo identifies virulence-associated traits.</title>
        <authorList>
            <person name="Goudenege D."/>
            <person name="Labreuche Y."/>
            <person name="Krin E."/>
            <person name="Ansquer D."/>
            <person name="Mangenot S."/>
            <person name="Calteau A."/>
            <person name="Medigue C."/>
            <person name="Mazel D."/>
            <person name="Polz M.F."/>
            <person name="Le Roux F."/>
        </authorList>
    </citation>
    <scope>NUCLEOTIDE SEQUENCE [LARGE SCALE GENOMIC DNA]</scope>
    <source>
        <strain evidence="5 6">SOn1</strain>
    </source>
</reference>
<dbReference type="RefSeq" id="WP_022612356.1">
    <property type="nucleotide sequence ID" value="NZ_LK391965.1"/>
</dbReference>
<gene>
    <name evidence="5" type="ORF">VIBNISOn1_300029</name>
</gene>
<dbReference type="AlphaFoldDB" id="A0AAV2VSG2"/>
<dbReference type="Pfam" id="PF05853">
    <property type="entry name" value="BKACE"/>
    <property type="match status" value="1"/>
</dbReference>
<dbReference type="GO" id="GO:0046872">
    <property type="term" value="F:metal ion binding"/>
    <property type="evidence" value="ECO:0007669"/>
    <property type="project" value="UniProtKB-KW"/>
</dbReference>
<evidence type="ECO:0008006" key="7">
    <source>
        <dbReference type="Google" id="ProtNLM"/>
    </source>
</evidence>
<evidence type="ECO:0000313" key="5">
    <source>
        <dbReference type="EMBL" id="CCO47604.1"/>
    </source>
</evidence>
<dbReference type="Proteomes" id="UP000018211">
    <property type="component" value="Unassembled WGS sequence"/>
</dbReference>
<keyword evidence="3" id="KW-0479">Metal-binding</keyword>
<dbReference type="InterPro" id="IPR013785">
    <property type="entry name" value="Aldolase_TIM"/>
</dbReference>
<comment type="cofactor">
    <cofactor evidence="1">
        <name>Zn(2+)</name>
        <dbReference type="ChEBI" id="CHEBI:29105"/>
    </cofactor>
</comment>
<comment type="caution">
    <text evidence="5">The sequence shown here is derived from an EMBL/GenBank/DDBJ whole genome shotgun (WGS) entry which is preliminary data.</text>
</comment>
<proteinExistence type="predicted"/>
<evidence type="ECO:0000256" key="3">
    <source>
        <dbReference type="ARBA" id="ARBA00022723"/>
    </source>
</evidence>
<dbReference type="PANTHER" id="PTHR37418:SF2">
    <property type="entry name" value="3-KETO-5-AMINOHEXANOATE CLEAVAGE ENZYME"/>
    <property type="match status" value="1"/>
</dbReference>
<dbReference type="GO" id="GO:0043720">
    <property type="term" value="F:3-keto-5-aminohexanoate cleavage activity"/>
    <property type="evidence" value="ECO:0007669"/>
    <property type="project" value="InterPro"/>
</dbReference>
<name>A0AAV2VSG2_9VIBR</name>
<dbReference type="Gene3D" id="3.20.20.70">
    <property type="entry name" value="Aldolase class I"/>
    <property type="match status" value="1"/>
</dbReference>
<sequence length="272" mass="29934">MPAIIVAPNGARKQKKDHLALPVSIDEIVQDVKACQAAGAAMAHVHARTSDGQHTLGIRENAALLEELLAEVGKDILIQLTTEAVGQYTPYEQMMLIEKVRPPAVSCAVKELIPDCKAEPTARDFFRLVNSQNILVQWIVYDPNDLARYFRLLESGVIPATNQHLLLVLGRYSKGLQSHPKDLLPLLTPELMSSGIRWGACAFGLMEQQCLLSAMLLGGDARVGFENNHFLPNGEMSPGNEYQVTQLVRQAKALNLSVIPSEQFESKLRSSE</sequence>
<evidence type="ECO:0000256" key="4">
    <source>
        <dbReference type="ARBA" id="ARBA00022833"/>
    </source>
</evidence>
<keyword evidence="4" id="KW-0862">Zinc</keyword>
<dbReference type="PANTHER" id="PTHR37418">
    <property type="entry name" value="3-KETO-5-AMINOHEXANOATE CLEAVAGE ENZYME-RELATED"/>
    <property type="match status" value="1"/>
</dbReference>
<evidence type="ECO:0000256" key="2">
    <source>
        <dbReference type="ARBA" id="ARBA00022679"/>
    </source>
</evidence>
<keyword evidence="2" id="KW-0808">Transferase</keyword>
<evidence type="ECO:0000313" key="6">
    <source>
        <dbReference type="Proteomes" id="UP000018211"/>
    </source>
</evidence>
<evidence type="ECO:0000256" key="1">
    <source>
        <dbReference type="ARBA" id="ARBA00001947"/>
    </source>
</evidence>
<organism evidence="5 6">
    <name type="scientific">Vibrio nigripulchritudo SOn1</name>
    <dbReference type="NCBI Taxonomy" id="1238450"/>
    <lineage>
        <taxon>Bacteria</taxon>
        <taxon>Pseudomonadati</taxon>
        <taxon>Pseudomonadota</taxon>
        <taxon>Gammaproteobacteria</taxon>
        <taxon>Vibrionales</taxon>
        <taxon>Vibrionaceae</taxon>
        <taxon>Vibrio</taxon>
    </lineage>
</organism>
<protein>
    <recommendedName>
        <fullName evidence="7">3-keto-5-aminohexanoate cleavage enzyme</fullName>
    </recommendedName>
</protein>
<dbReference type="InterPro" id="IPR008567">
    <property type="entry name" value="BKACE"/>
</dbReference>
<accession>A0AAV2VSG2</accession>